<reference evidence="2 3" key="1">
    <citation type="submission" date="2007-11" db="EMBL/GenBank/DDBJ databases">
        <authorList>
            <consortium name="The Salmonella enterica serovar Paratyphi B Genome Sequencing Project"/>
            <person name="McClelland M."/>
            <person name="Sanderson E.K."/>
            <person name="Porwollik S."/>
            <person name="Spieth J."/>
            <person name="Clifton W.S."/>
            <person name="Fulton R."/>
            <person name="Cordes M."/>
            <person name="Wollam A."/>
            <person name="Shah N."/>
            <person name="Pepin K."/>
            <person name="Bhonagiri V."/>
            <person name="Nash W."/>
            <person name="Johnson M."/>
            <person name="Thiruvilangam P."/>
            <person name="Wilson R."/>
        </authorList>
    </citation>
    <scope>NUCLEOTIDE SEQUENCE [LARGE SCALE GENOMIC DNA]</scope>
    <source>
        <strain evidence="3">ATCC BAA-1250 / SPB7</strain>
    </source>
</reference>
<name>A0A6C6Z1F8_SALPB</name>
<feature type="transmembrane region" description="Helical" evidence="1">
    <location>
        <begin position="15"/>
        <end position="33"/>
    </location>
</feature>
<proteinExistence type="predicted"/>
<gene>
    <name evidence="2" type="ordered locus">SPAB_02106</name>
</gene>
<protein>
    <submittedName>
        <fullName evidence="2">Uncharacterized protein</fullName>
    </submittedName>
</protein>
<keyword evidence="1" id="KW-1133">Transmembrane helix</keyword>
<evidence type="ECO:0000313" key="3">
    <source>
        <dbReference type="Proteomes" id="UP000008556"/>
    </source>
</evidence>
<sequence length="47" mass="5372">MTGIKRKGNDARNTGLINAILFSYFLSILYYVFPSDAVHFLNVISQY</sequence>
<dbReference type="KEGG" id="spq:SPAB_02106"/>
<accession>A0A6C6Z1F8</accession>
<dbReference type="EMBL" id="CP000886">
    <property type="protein sequence ID" value="ABX67490.1"/>
    <property type="molecule type" value="Genomic_DNA"/>
</dbReference>
<dbReference type="AlphaFoldDB" id="A0A6C6Z1F8"/>
<keyword evidence="1" id="KW-0812">Transmembrane</keyword>
<evidence type="ECO:0000256" key="1">
    <source>
        <dbReference type="SAM" id="Phobius"/>
    </source>
</evidence>
<dbReference type="Proteomes" id="UP000008556">
    <property type="component" value="Chromosome"/>
</dbReference>
<organism evidence="2 3">
    <name type="scientific">Salmonella paratyphi B (strain ATCC BAA-1250 / SPB7)</name>
    <dbReference type="NCBI Taxonomy" id="1016998"/>
    <lineage>
        <taxon>Bacteria</taxon>
        <taxon>Pseudomonadati</taxon>
        <taxon>Pseudomonadota</taxon>
        <taxon>Gammaproteobacteria</taxon>
        <taxon>Enterobacterales</taxon>
        <taxon>Enterobacteriaceae</taxon>
        <taxon>Salmonella</taxon>
    </lineage>
</organism>
<evidence type="ECO:0000313" key="2">
    <source>
        <dbReference type="EMBL" id="ABX67490.1"/>
    </source>
</evidence>
<keyword evidence="1" id="KW-0472">Membrane</keyword>